<evidence type="ECO:0000256" key="5">
    <source>
        <dbReference type="ARBA" id="ARBA00022801"/>
    </source>
</evidence>
<name>A0A0W4ZQ26_PNEJ7</name>
<evidence type="ECO:0000256" key="6">
    <source>
        <dbReference type="ARBA" id="ARBA00023242"/>
    </source>
</evidence>
<keyword evidence="8" id="KW-0506">mRNA capping</keyword>
<comment type="cofactor">
    <cofactor evidence="1 8">
        <name>Mg(2+)</name>
        <dbReference type="ChEBI" id="CHEBI:18420"/>
    </cofactor>
</comment>
<dbReference type="GO" id="GO:0031533">
    <property type="term" value="C:mRNA capping enzyme complex"/>
    <property type="evidence" value="ECO:0007669"/>
    <property type="project" value="UniProtKB-UniRule"/>
</dbReference>
<dbReference type="OrthoDB" id="272147at2759"/>
<dbReference type="SUPFAM" id="SSF55154">
    <property type="entry name" value="CYTH-like phosphatases"/>
    <property type="match status" value="1"/>
</dbReference>
<evidence type="ECO:0000256" key="4">
    <source>
        <dbReference type="ARBA" id="ARBA00022664"/>
    </source>
</evidence>
<comment type="similarity">
    <text evidence="3 8">Belongs to the fungal TPase family.</text>
</comment>
<keyword evidence="4 8" id="KW-0507">mRNA processing</keyword>
<dbReference type="eggNOG" id="ENOG502RZAX">
    <property type="taxonomic scope" value="Eukaryota"/>
</dbReference>
<comment type="function">
    <text evidence="8">First step of mRNA capping. Converts the 5'-triphosphate end of a nascent mRNA chain into a diphosphate end.</text>
</comment>
<keyword evidence="5 8" id="KW-0378">Hydrolase</keyword>
<accession>A0A0W4ZQ26</accession>
<dbReference type="Gene3D" id="3.20.100.10">
    <property type="entry name" value="mRNA triphosphatase Cet1-like"/>
    <property type="match status" value="1"/>
</dbReference>
<reference evidence="11" key="1">
    <citation type="journal article" date="2016" name="Nat. Commun.">
        <title>Genome analysis of three Pneumocystis species reveals adaptation mechanisms to life exclusively in mammalian hosts.</title>
        <authorList>
            <person name="Ma L."/>
            <person name="Chen Z."/>
            <person name="Huang D.W."/>
            <person name="Kutty G."/>
            <person name="Ishihara M."/>
            <person name="Wang H."/>
            <person name="Abouelleil A."/>
            <person name="Bishop L."/>
            <person name="Davey E."/>
            <person name="Deng R."/>
            <person name="Deng X."/>
            <person name="Fan L."/>
            <person name="Fantoni G."/>
            <person name="Fitzgerald M."/>
            <person name="Gogineni E."/>
            <person name="Goldberg J.M."/>
            <person name="Handley G."/>
            <person name="Hu X."/>
            <person name="Huber C."/>
            <person name="Jiao X."/>
            <person name="Jones K."/>
            <person name="Levin J.Z."/>
            <person name="Liu Y."/>
            <person name="Macdonald P."/>
            <person name="Melnikov A."/>
            <person name="Raley C."/>
            <person name="Sassi M."/>
            <person name="Sherman B.T."/>
            <person name="Song X."/>
            <person name="Sykes S."/>
            <person name="Tran B."/>
            <person name="Walsh L."/>
            <person name="Xia Y."/>
            <person name="Yang J."/>
            <person name="Young S."/>
            <person name="Zeng Q."/>
            <person name="Zheng X."/>
            <person name="Stephens R."/>
            <person name="Nusbaum C."/>
            <person name="Birren B.W."/>
            <person name="Azadi P."/>
            <person name="Lempicki R.A."/>
            <person name="Cuomo C.A."/>
            <person name="Kovacs J.A."/>
        </authorList>
    </citation>
    <scope>NUCLEOTIDE SEQUENCE [LARGE SCALE GENOMIC DNA]</scope>
    <source>
        <strain evidence="11">RU7</strain>
    </source>
</reference>
<dbReference type="PANTHER" id="PTHR28118:SF1">
    <property type="entry name" value="POLYNUCLEOTIDE 5'-TRIPHOSPHATASE CTL1-RELATED"/>
    <property type="match status" value="1"/>
</dbReference>
<dbReference type="RefSeq" id="XP_018229765.1">
    <property type="nucleotide sequence ID" value="XM_018374020.1"/>
</dbReference>
<dbReference type="CDD" id="cd07470">
    <property type="entry name" value="CYTH-like_mRNA_RTPase"/>
    <property type="match status" value="1"/>
</dbReference>
<dbReference type="AlphaFoldDB" id="A0A0W4ZQ26"/>
<comment type="subunit">
    <text evidence="8">Heterodimer. The mRNA-capping enzyme is composed of two separate chains alpha and beta, respectively a mRNA guanylyltransferase and an mRNA 5'-triphosphate monophosphatase.</text>
</comment>
<dbReference type="InterPro" id="IPR037009">
    <property type="entry name" value="mRNA_triPase_Cet1_sf"/>
</dbReference>
<evidence type="ECO:0000313" key="11">
    <source>
        <dbReference type="Proteomes" id="UP000053447"/>
    </source>
</evidence>
<dbReference type="GO" id="GO:0004651">
    <property type="term" value="F:polynucleotide 5'-phosphatase activity"/>
    <property type="evidence" value="ECO:0007669"/>
    <property type="project" value="UniProtKB-UniRule"/>
</dbReference>
<sequence>MTVYIAAQDLSELSDENMCKKRRLKTPPIYVMDACNMSTQNSLNTVNQSFLKPISNTHILMPKLTLEPSFLNYVPYDELTRVISDFIFHKCVLESLKYIEIEVKIGQIVDLMTRERLRLPVLTETSMNVCSFLKDIVDCGYLVIDNNELKIKFESNMTESQHKYFNRFLNSSFEKSQTKIKDGRPRTPMKYKHTKEIDRFYSNVSLNHDFQNRIRVTTEKKTGQVISRLIKTRVASLNIFSPKTLFDWRISINTETPVESQPLGVLIMERDKDRLSYVHQYCQIDLTQVVSENGPKTHELEVELLNIDEIKKHGDAASHGRPNDFENIVRLFVDNVRILVRQNITNIH</sequence>
<keyword evidence="11" id="KW-1185">Reference proteome</keyword>
<evidence type="ECO:0000259" key="9">
    <source>
        <dbReference type="Pfam" id="PF02940"/>
    </source>
</evidence>
<keyword evidence="6 8" id="KW-0539">Nucleus</keyword>
<dbReference type="GO" id="GO:0140818">
    <property type="term" value="F:mRNA 5'-triphosphate monophosphatase activity"/>
    <property type="evidence" value="ECO:0007669"/>
    <property type="project" value="UniProtKB-EC"/>
</dbReference>
<comment type="catalytic activity">
    <reaction evidence="7">
        <text>a 5'-end triphospho-ribonucleoside in mRNA + H2O = a 5'-end diphospho-ribonucleoside in mRNA + phosphate + H(+)</text>
        <dbReference type="Rhea" id="RHEA:67004"/>
        <dbReference type="Rhea" id="RHEA-COMP:17164"/>
        <dbReference type="Rhea" id="RHEA-COMP:17165"/>
        <dbReference type="ChEBI" id="CHEBI:15377"/>
        <dbReference type="ChEBI" id="CHEBI:15378"/>
        <dbReference type="ChEBI" id="CHEBI:43474"/>
        <dbReference type="ChEBI" id="CHEBI:167616"/>
        <dbReference type="ChEBI" id="CHEBI:167618"/>
        <dbReference type="EC" id="3.6.1.74"/>
    </reaction>
    <physiologicalReaction direction="left-to-right" evidence="7">
        <dbReference type="Rhea" id="RHEA:67005"/>
    </physiologicalReaction>
</comment>
<feature type="domain" description="mRNA triphosphatase Cet1-like" evidence="9">
    <location>
        <begin position="77"/>
        <end position="304"/>
    </location>
</feature>
<dbReference type="EC" id="3.6.1.74" evidence="8"/>
<dbReference type="PANTHER" id="PTHR28118">
    <property type="entry name" value="POLYNUCLEOTIDE 5'-TRIPHOSPHATASE-RELATED"/>
    <property type="match status" value="1"/>
</dbReference>
<dbReference type="InterPro" id="IPR033469">
    <property type="entry name" value="CYTH-like_dom_sf"/>
</dbReference>
<evidence type="ECO:0000313" key="10">
    <source>
        <dbReference type="EMBL" id="KTW30474.1"/>
    </source>
</evidence>
<evidence type="ECO:0000256" key="2">
    <source>
        <dbReference type="ARBA" id="ARBA00004123"/>
    </source>
</evidence>
<proteinExistence type="inferred from homology"/>
<dbReference type="InterPro" id="IPR040343">
    <property type="entry name" value="Cet1/Ctl1"/>
</dbReference>
<dbReference type="VEuPathDB" id="FungiDB:T551_01757"/>
<dbReference type="Pfam" id="PF02940">
    <property type="entry name" value="mRNA_triPase"/>
    <property type="match status" value="1"/>
</dbReference>
<comment type="caution">
    <text evidence="10">The sequence shown here is derived from an EMBL/GenBank/DDBJ whole genome shotgun (WGS) entry which is preliminary data.</text>
</comment>
<evidence type="ECO:0000256" key="3">
    <source>
        <dbReference type="ARBA" id="ARBA00006345"/>
    </source>
</evidence>
<dbReference type="GO" id="GO:0006370">
    <property type="term" value="P:7-methylguanosine mRNA capping"/>
    <property type="evidence" value="ECO:0007669"/>
    <property type="project" value="UniProtKB-UniRule"/>
</dbReference>
<dbReference type="STRING" id="1408657.A0A0W4ZQ26"/>
<protein>
    <recommendedName>
        <fullName evidence="8">mRNA-capping enzyme subunit beta</fullName>
        <ecNumber evidence="8">3.6.1.74</ecNumber>
    </recommendedName>
    <alternativeName>
        <fullName evidence="8">mRNA 5'-phosphatase</fullName>
    </alternativeName>
    <alternativeName>
        <fullName evidence="8">mRNA 5'-triphosphate monophosphatase</fullName>
    </alternativeName>
</protein>
<evidence type="ECO:0000256" key="8">
    <source>
        <dbReference type="RuleBase" id="RU367053"/>
    </source>
</evidence>
<dbReference type="GeneID" id="28940275"/>
<gene>
    <name evidence="10" type="ORF">T551_01757</name>
</gene>
<dbReference type="EMBL" id="LFWA01000007">
    <property type="protein sequence ID" value="KTW30474.1"/>
    <property type="molecule type" value="Genomic_DNA"/>
</dbReference>
<dbReference type="Proteomes" id="UP000053447">
    <property type="component" value="Unassembled WGS sequence"/>
</dbReference>
<comment type="subcellular location">
    <subcellularLocation>
        <location evidence="2 8">Nucleus</location>
    </subcellularLocation>
</comment>
<dbReference type="InterPro" id="IPR004206">
    <property type="entry name" value="mRNA_triPase_Cet1"/>
</dbReference>
<evidence type="ECO:0000256" key="7">
    <source>
        <dbReference type="ARBA" id="ARBA00047740"/>
    </source>
</evidence>
<evidence type="ECO:0000256" key="1">
    <source>
        <dbReference type="ARBA" id="ARBA00001946"/>
    </source>
</evidence>
<organism evidence="10 11">
    <name type="scientific">Pneumocystis jirovecii (strain RU7)</name>
    <name type="common">Human pneumocystis pneumonia agent</name>
    <dbReference type="NCBI Taxonomy" id="1408657"/>
    <lineage>
        <taxon>Eukaryota</taxon>
        <taxon>Fungi</taxon>
        <taxon>Dikarya</taxon>
        <taxon>Ascomycota</taxon>
        <taxon>Taphrinomycotina</taxon>
        <taxon>Pneumocystomycetes</taxon>
        <taxon>Pneumocystaceae</taxon>
        <taxon>Pneumocystis</taxon>
    </lineage>
</organism>